<dbReference type="InterPro" id="IPR025250">
    <property type="entry name" value="DUF4199"/>
</dbReference>
<dbReference type="RefSeq" id="WP_127344101.1">
    <property type="nucleotide sequence ID" value="NZ_RJJX01000015.1"/>
</dbReference>
<keyword evidence="1" id="KW-0472">Membrane</keyword>
<organism evidence="2 3">
    <name type="scientific">Ancylomarina longa</name>
    <dbReference type="NCBI Taxonomy" id="2487017"/>
    <lineage>
        <taxon>Bacteria</taxon>
        <taxon>Pseudomonadati</taxon>
        <taxon>Bacteroidota</taxon>
        <taxon>Bacteroidia</taxon>
        <taxon>Marinilabiliales</taxon>
        <taxon>Marinifilaceae</taxon>
        <taxon>Ancylomarina</taxon>
    </lineage>
</organism>
<keyword evidence="1" id="KW-1133">Transmembrane helix</keyword>
<evidence type="ECO:0000313" key="3">
    <source>
        <dbReference type="Proteomes" id="UP000282985"/>
    </source>
</evidence>
<dbReference type="Proteomes" id="UP000282985">
    <property type="component" value="Unassembled WGS sequence"/>
</dbReference>
<proteinExistence type="predicted"/>
<feature type="transmembrane region" description="Helical" evidence="1">
    <location>
        <begin position="37"/>
        <end position="57"/>
    </location>
</feature>
<keyword evidence="1" id="KW-0812">Transmembrane</keyword>
<feature type="transmembrane region" description="Helical" evidence="1">
    <location>
        <begin position="140"/>
        <end position="164"/>
    </location>
</feature>
<dbReference type="AlphaFoldDB" id="A0A434ATP8"/>
<gene>
    <name evidence="2" type="ORF">DLK05_11420</name>
</gene>
<accession>A0A434ATP8</accession>
<feature type="transmembrane region" description="Helical" evidence="1">
    <location>
        <begin position="12"/>
        <end position="31"/>
    </location>
</feature>
<sequence length="185" mass="21177">MFKNPLVRHTFLFGSLVGGVLILAALVFYFKDLSVNYNPNLTLINQFLMISGIFLGVKKYRDEILFGVINYKRAFTAGILIIGFAACYYAMFIYVLTKFFDASIIQEAINFAQKGLVQSGYEQKDVDLIMSIYKHITPGIFAFSMWLSKLFGGVLFSLVVAFFFRQKRNLFNKQSVDKFNESNNQ</sequence>
<dbReference type="OrthoDB" id="6384283at2"/>
<keyword evidence="3" id="KW-1185">Reference proteome</keyword>
<evidence type="ECO:0000313" key="2">
    <source>
        <dbReference type="EMBL" id="RUT77799.1"/>
    </source>
</evidence>
<dbReference type="EMBL" id="RJJX01000015">
    <property type="protein sequence ID" value="RUT77799.1"/>
    <property type="molecule type" value="Genomic_DNA"/>
</dbReference>
<reference evidence="2 3" key="1">
    <citation type="submission" date="2018-11" db="EMBL/GenBank/DDBJ databases">
        <title>Parancylomarina longa gen. nov., sp. nov., isolated from sediments of southern Okinawa.</title>
        <authorList>
            <person name="Fu T."/>
        </authorList>
    </citation>
    <scope>NUCLEOTIDE SEQUENCE [LARGE SCALE GENOMIC DNA]</scope>
    <source>
        <strain evidence="2 3">T3-2 S1-C</strain>
    </source>
</reference>
<evidence type="ECO:0000256" key="1">
    <source>
        <dbReference type="SAM" id="Phobius"/>
    </source>
</evidence>
<protein>
    <submittedName>
        <fullName evidence="2">DUF4199 domain-containing protein</fullName>
    </submittedName>
</protein>
<name>A0A434ATP8_9BACT</name>
<comment type="caution">
    <text evidence="2">The sequence shown here is derived from an EMBL/GenBank/DDBJ whole genome shotgun (WGS) entry which is preliminary data.</text>
</comment>
<feature type="transmembrane region" description="Helical" evidence="1">
    <location>
        <begin position="77"/>
        <end position="96"/>
    </location>
</feature>
<dbReference type="Pfam" id="PF13858">
    <property type="entry name" value="DUF4199"/>
    <property type="match status" value="1"/>
</dbReference>